<keyword evidence="3" id="KW-1185">Reference proteome</keyword>
<dbReference type="InterPro" id="IPR038153">
    <property type="entry name" value="EvaA-like_sf"/>
</dbReference>
<feature type="domain" description="dTDP-4-dehydro-6-deoxy-alpha-D-glucopyranose 2,3-dehydratase" evidence="1">
    <location>
        <begin position="252"/>
        <end position="452"/>
    </location>
</feature>
<proteinExistence type="predicted"/>
<evidence type="ECO:0000313" key="2">
    <source>
        <dbReference type="EMBL" id="MFD0799755.1"/>
    </source>
</evidence>
<evidence type="ECO:0000259" key="1">
    <source>
        <dbReference type="Pfam" id="PF03559"/>
    </source>
</evidence>
<reference evidence="3" key="1">
    <citation type="journal article" date="2019" name="Int. J. Syst. Evol. Microbiol.">
        <title>The Global Catalogue of Microorganisms (GCM) 10K type strain sequencing project: providing services to taxonomists for standard genome sequencing and annotation.</title>
        <authorList>
            <consortium name="The Broad Institute Genomics Platform"/>
            <consortium name="The Broad Institute Genome Sequencing Center for Infectious Disease"/>
            <person name="Wu L."/>
            <person name="Ma J."/>
        </authorList>
    </citation>
    <scope>NUCLEOTIDE SEQUENCE [LARGE SCALE GENOMIC DNA]</scope>
    <source>
        <strain evidence="3">CCUG 63369</strain>
    </source>
</reference>
<evidence type="ECO:0000313" key="3">
    <source>
        <dbReference type="Proteomes" id="UP001596956"/>
    </source>
</evidence>
<gene>
    <name evidence="2" type="ORF">ACFQZU_00260</name>
</gene>
<dbReference type="Proteomes" id="UP001596956">
    <property type="component" value="Unassembled WGS sequence"/>
</dbReference>
<feature type="domain" description="dTDP-4-dehydro-6-deoxy-alpha-D-glucopyranose 2,3-dehydratase" evidence="1">
    <location>
        <begin position="9"/>
        <end position="214"/>
    </location>
</feature>
<comment type="caution">
    <text evidence="2">The sequence shown here is derived from an EMBL/GenBank/DDBJ whole genome shotgun (WGS) entry which is preliminary data.</text>
</comment>
<protein>
    <submittedName>
        <fullName evidence="2">NDP-hexose 2,3-dehydratase family protein</fullName>
    </submittedName>
</protein>
<accession>A0ABW3B9D6</accession>
<name>A0ABW3B9D6_9ACTN</name>
<dbReference type="Pfam" id="PF03559">
    <property type="entry name" value="Hexose_dehydrat"/>
    <property type="match status" value="2"/>
</dbReference>
<organism evidence="2 3">
    <name type="scientific">Streptomonospora algeriensis</name>
    <dbReference type="NCBI Taxonomy" id="995084"/>
    <lineage>
        <taxon>Bacteria</taxon>
        <taxon>Bacillati</taxon>
        <taxon>Actinomycetota</taxon>
        <taxon>Actinomycetes</taxon>
        <taxon>Streptosporangiales</taxon>
        <taxon>Nocardiopsidaceae</taxon>
        <taxon>Streptomonospora</taxon>
    </lineage>
</organism>
<sequence>MTAAADEAAAVAEWVRRRRAAAGAEVAPVAFDEMRGWGFAPGTGDLVHSSGRFFSVEGLHVRRDGPPGTEWHQPVIVQPENGILGMLVRRGADGEPEFLLQAKMEPGNLGLVQLSPTVQATRSNYTRVHEGGSVPHIEWFTPPRACPVLSDALQSEQGWWFDRKRNRNMAVEAPEGALHDPGPNHRWVRLGALKNLLRRPDLVNMDARSVLACLPLHGTAARAVRGAGAFARAAALSLDPAESGAGETRRELFTRLNDVRTGEWAQVRRITLAQAEGWHRGAEDIRHSSGRHFRIIAMRVRTGGREVGGWDQPLLAPRGVGVSAFLVRRAGETLQVLVRARWEPGLGEGAEFGPTVQCDTGDYTDLPPEERPEFLDEVLTAPPERVRYDTVQSEEGGRFYHARSRYMIVETESKGAFAEDPRFTWVTPGRLVALCRDSGPVNVQARTLLACLHTVW</sequence>
<dbReference type="EMBL" id="JBHTHR010000003">
    <property type="protein sequence ID" value="MFD0799755.1"/>
    <property type="molecule type" value="Genomic_DNA"/>
</dbReference>
<dbReference type="InterPro" id="IPR005212">
    <property type="entry name" value="EvaA-like"/>
</dbReference>
<dbReference type="Gene3D" id="3.90.79.40">
    <property type="entry name" value="EvaA sugar 2,3-dehydratase subunit"/>
    <property type="match status" value="2"/>
</dbReference>